<evidence type="ECO:0000313" key="2">
    <source>
        <dbReference type="Proteomes" id="UP001054837"/>
    </source>
</evidence>
<dbReference type="AlphaFoldDB" id="A0AAV4N918"/>
<gene>
    <name evidence="1" type="ORF">CDAR_187791</name>
</gene>
<organism evidence="1 2">
    <name type="scientific">Caerostris darwini</name>
    <dbReference type="NCBI Taxonomy" id="1538125"/>
    <lineage>
        <taxon>Eukaryota</taxon>
        <taxon>Metazoa</taxon>
        <taxon>Ecdysozoa</taxon>
        <taxon>Arthropoda</taxon>
        <taxon>Chelicerata</taxon>
        <taxon>Arachnida</taxon>
        <taxon>Araneae</taxon>
        <taxon>Araneomorphae</taxon>
        <taxon>Entelegynae</taxon>
        <taxon>Araneoidea</taxon>
        <taxon>Araneidae</taxon>
        <taxon>Caerostris</taxon>
    </lineage>
</organism>
<dbReference type="EMBL" id="BPLQ01001340">
    <property type="protein sequence ID" value="GIX80948.1"/>
    <property type="molecule type" value="Genomic_DNA"/>
</dbReference>
<dbReference type="Proteomes" id="UP001054837">
    <property type="component" value="Unassembled WGS sequence"/>
</dbReference>
<evidence type="ECO:0000313" key="1">
    <source>
        <dbReference type="EMBL" id="GIX80948.1"/>
    </source>
</evidence>
<protein>
    <submittedName>
        <fullName evidence="1">Uncharacterized protein</fullName>
    </submittedName>
</protein>
<accession>A0AAV4N918</accession>
<sequence>MPKTTDHLAIWTVAQGTPLGETREESAVLGIYNQSYLNYVPLLPTFRPKSRNIRLFIRIFIYHCLFLKIQTNEKLFY</sequence>
<proteinExistence type="predicted"/>
<keyword evidence="2" id="KW-1185">Reference proteome</keyword>
<comment type="caution">
    <text evidence="1">The sequence shown here is derived from an EMBL/GenBank/DDBJ whole genome shotgun (WGS) entry which is preliminary data.</text>
</comment>
<reference evidence="1 2" key="1">
    <citation type="submission" date="2021-06" db="EMBL/GenBank/DDBJ databases">
        <title>Caerostris darwini draft genome.</title>
        <authorList>
            <person name="Kono N."/>
            <person name="Arakawa K."/>
        </authorList>
    </citation>
    <scope>NUCLEOTIDE SEQUENCE [LARGE SCALE GENOMIC DNA]</scope>
</reference>
<name>A0AAV4N918_9ARAC</name>